<dbReference type="GO" id="GO:0005524">
    <property type="term" value="F:ATP binding"/>
    <property type="evidence" value="ECO:0007669"/>
    <property type="project" value="InterPro"/>
</dbReference>
<proteinExistence type="predicted"/>
<accession>A0A369JD47</accession>
<name>A0A369JD47_HYPMA</name>
<protein>
    <submittedName>
        <fullName evidence="1">Uncharacterized protein</fullName>
    </submittedName>
</protein>
<dbReference type="InterPro" id="IPR009080">
    <property type="entry name" value="tRNAsynth_Ia_anticodon-bd"/>
</dbReference>
<reference evidence="1" key="1">
    <citation type="submission" date="2018-04" db="EMBL/GenBank/DDBJ databases">
        <title>Whole genome sequencing of Hypsizygus marmoreus.</title>
        <authorList>
            <person name="Choi I.-G."/>
            <person name="Min B."/>
            <person name="Kim J.-G."/>
            <person name="Kim S."/>
            <person name="Oh Y.-L."/>
            <person name="Kong W.-S."/>
            <person name="Park H."/>
            <person name="Jeong J."/>
            <person name="Song E.-S."/>
        </authorList>
    </citation>
    <scope>NUCLEOTIDE SEQUENCE [LARGE SCALE GENOMIC DNA]</scope>
    <source>
        <strain evidence="1">51987-8</strain>
    </source>
</reference>
<keyword evidence="2" id="KW-1185">Reference proteome</keyword>
<dbReference type="EMBL" id="LUEZ02000071">
    <property type="protein sequence ID" value="RDB20031.1"/>
    <property type="molecule type" value="Genomic_DNA"/>
</dbReference>
<evidence type="ECO:0000313" key="2">
    <source>
        <dbReference type="Proteomes" id="UP000076154"/>
    </source>
</evidence>
<comment type="caution">
    <text evidence="1">The sequence shown here is derived from an EMBL/GenBank/DDBJ whole genome shotgun (WGS) entry which is preliminary data.</text>
</comment>
<evidence type="ECO:0000313" key="1">
    <source>
        <dbReference type="EMBL" id="RDB20031.1"/>
    </source>
</evidence>
<dbReference type="Gene3D" id="1.10.730.10">
    <property type="entry name" value="Isoleucyl-tRNA Synthetase, Domain 1"/>
    <property type="match status" value="1"/>
</dbReference>
<dbReference type="AlphaFoldDB" id="A0A369JD47"/>
<dbReference type="SUPFAM" id="SSF47323">
    <property type="entry name" value="Anticodon-binding domain of a subclass of class I aminoacyl-tRNA synthetases"/>
    <property type="match status" value="1"/>
</dbReference>
<dbReference type="OrthoDB" id="24670at2759"/>
<dbReference type="InParanoid" id="A0A369JD47"/>
<sequence>MEIITAREDVYVSHSMVLETLRVAGVYLHPFVPGVASPVLDALDAPGEERAWAWAGARTCVGSSGARLFWAGV</sequence>
<dbReference type="GO" id="GO:0006418">
    <property type="term" value="P:tRNA aminoacylation for protein translation"/>
    <property type="evidence" value="ECO:0007669"/>
    <property type="project" value="InterPro"/>
</dbReference>
<gene>
    <name evidence="1" type="ORF">Hypma_013110</name>
</gene>
<dbReference type="GO" id="GO:0004812">
    <property type="term" value="F:aminoacyl-tRNA ligase activity"/>
    <property type="evidence" value="ECO:0007669"/>
    <property type="project" value="InterPro"/>
</dbReference>
<organism evidence="1 2">
    <name type="scientific">Hypsizygus marmoreus</name>
    <name type="common">White beech mushroom</name>
    <name type="synonym">Agaricus marmoreus</name>
    <dbReference type="NCBI Taxonomy" id="39966"/>
    <lineage>
        <taxon>Eukaryota</taxon>
        <taxon>Fungi</taxon>
        <taxon>Dikarya</taxon>
        <taxon>Basidiomycota</taxon>
        <taxon>Agaricomycotina</taxon>
        <taxon>Agaricomycetes</taxon>
        <taxon>Agaricomycetidae</taxon>
        <taxon>Agaricales</taxon>
        <taxon>Tricholomatineae</taxon>
        <taxon>Lyophyllaceae</taxon>
        <taxon>Hypsizygus</taxon>
    </lineage>
</organism>
<dbReference type="Proteomes" id="UP000076154">
    <property type="component" value="Unassembled WGS sequence"/>
</dbReference>